<sequence length="222" mass="25658">MALPLSSSARLNDSKRLQYQFKQHAGRFLLVEFTDEELNSIIPSPYPLQNNPIYNRIFKVLKSGLLLAGRQYKFLYTSTDGLRNHSCWFVAPTDDLNRDEIIYWMGGLDEIKSVPRHITSVGQVMARRLTSLEISKNEREKIDSYEQHGFIFAKECGRMSSAVTCEIRRSLELKYTPSVIKLNLASGKNILMLSNYLSKRKVQFRSGQIHFNTDRKGCYHQN</sequence>
<dbReference type="STRING" id="86630.A0A367J3C6"/>
<keyword evidence="1" id="KW-0548">Nucleotidyltransferase</keyword>
<dbReference type="Pfam" id="PF05183">
    <property type="entry name" value="RdRP"/>
    <property type="match status" value="1"/>
</dbReference>
<gene>
    <name evidence="3" type="ORF">CU097_004244</name>
</gene>
<dbReference type="PANTHER" id="PTHR23079:SF55">
    <property type="entry name" value="RNA-DIRECTED RNA POLYMERASE"/>
    <property type="match status" value="1"/>
</dbReference>
<feature type="non-terminal residue" evidence="3">
    <location>
        <position position="222"/>
    </location>
</feature>
<protein>
    <recommendedName>
        <fullName evidence="1">RNA-dependent RNA polymerase</fullName>
        <ecNumber evidence="1">2.7.7.48</ecNumber>
    </recommendedName>
</protein>
<evidence type="ECO:0000313" key="4">
    <source>
        <dbReference type="Proteomes" id="UP000252139"/>
    </source>
</evidence>
<keyword evidence="1" id="KW-0808">Transferase</keyword>
<comment type="caution">
    <text evidence="3">The sequence shown here is derived from an EMBL/GenBank/DDBJ whole genome shotgun (WGS) entry which is preliminary data.</text>
</comment>
<keyword evidence="1" id="KW-0696">RNA-directed RNA polymerase</keyword>
<comment type="catalytic activity">
    <reaction evidence="1">
        <text>RNA(n) + a ribonucleoside 5'-triphosphate = RNA(n+1) + diphosphate</text>
        <dbReference type="Rhea" id="RHEA:21248"/>
        <dbReference type="Rhea" id="RHEA-COMP:14527"/>
        <dbReference type="Rhea" id="RHEA-COMP:17342"/>
        <dbReference type="ChEBI" id="CHEBI:33019"/>
        <dbReference type="ChEBI" id="CHEBI:61557"/>
        <dbReference type="ChEBI" id="CHEBI:140395"/>
        <dbReference type="EC" id="2.7.7.48"/>
    </reaction>
</comment>
<dbReference type="InterPro" id="IPR057596">
    <property type="entry name" value="RDRP_core"/>
</dbReference>
<dbReference type="GO" id="GO:0003723">
    <property type="term" value="F:RNA binding"/>
    <property type="evidence" value="ECO:0007669"/>
    <property type="project" value="UniProtKB-KW"/>
</dbReference>
<evidence type="ECO:0000259" key="2">
    <source>
        <dbReference type="Pfam" id="PF05183"/>
    </source>
</evidence>
<dbReference type="Proteomes" id="UP000252139">
    <property type="component" value="Unassembled WGS sequence"/>
</dbReference>
<organism evidence="3 4">
    <name type="scientific">Rhizopus azygosporus</name>
    <name type="common">Rhizopus microsporus var. azygosporus</name>
    <dbReference type="NCBI Taxonomy" id="86630"/>
    <lineage>
        <taxon>Eukaryota</taxon>
        <taxon>Fungi</taxon>
        <taxon>Fungi incertae sedis</taxon>
        <taxon>Mucoromycota</taxon>
        <taxon>Mucoromycotina</taxon>
        <taxon>Mucoromycetes</taxon>
        <taxon>Mucorales</taxon>
        <taxon>Mucorineae</taxon>
        <taxon>Rhizopodaceae</taxon>
        <taxon>Rhizopus</taxon>
    </lineage>
</organism>
<dbReference type="GO" id="GO:0031380">
    <property type="term" value="C:nuclear RNA-directed RNA polymerase complex"/>
    <property type="evidence" value="ECO:0007669"/>
    <property type="project" value="TreeGrafter"/>
</dbReference>
<keyword evidence="4" id="KW-1185">Reference proteome</keyword>
<evidence type="ECO:0000256" key="1">
    <source>
        <dbReference type="RuleBase" id="RU363098"/>
    </source>
</evidence>
<evidence type="ECO:0000313" key="3">
    <source>
        <dbReference type="EMBL" id="RCH84425.1"/>
    </source>
</evidence>
<reference evidence="3 4" key="1">
    <citation type="journal article" date="2018" name="G3 (Bethesda)">
        <title>Phylogenetic and Phylogenomic Definition of Rhizopus Species.</title>
        <authorList>
            <person name="Gryganskyi A.P."/>
            <person name="Golan J."/>
            <person name="Dolatabadi S."/>
            <person name="Mondo S."/>
            <person name="Robb S."/>
            <person name="Idnurm A."/>
            <person name="Muszewska A."/>
            <person name="Steczkiewicz K."/>
            <person name="Masonjones S."/>
            <person name="Liao H.L."/>
            <person name="Gajdeczka M.T."/>
            <person name="Anike F."/>
            <person name="Vuek A."/>
            <person name="Anishchenko I.M."/>
            <person name="Voigt K."/>
            <person name="de Hoog G.S."/>
            <person name="Smith M.E."/>
            <person name="Heitman J."/>
            <person name="Vilgalys R."/>
            <person name="Stajich J.E."/>
        </authorList>
    </citation>
    <scope>NUCLEOTIDE SEQUENCE [LARGE SCALE GENOMIC DNA]</scope>
    <source>
        <strain evidence="3 4">CBS 357.93</strain>
    </source>
</reference>
<keyword evidence="1" id="KW-0694">RNA-binding</keyword>
<name>A0A367J3C6_RHIAZ</name>
<proteinExistence type="inferred from homology"/>
<dbReference type="GO" id="GO:0030422">
    <property type="term" value="P:siRNA processing"/>
    <property type="evidence" value="ECO:0007669"/>
    <property type="project" value="TreeGrafter"/>
</dbReference>
<dbReference type="AlphaFoldDB" id="A0A367J3C6"/>
<dbReference type="EMBL" id="PJQL01002370">
    <property type="protein sequence ID" value="RCH84425.1"/>
    <property type="molecule type" value="Genomic_DNA"/>
</dbReference>
<dbReference type="EC" id="2.7.7.48" evidence="1"/>
<dbReference type="InterPro" id="IPR007855">
    <property type="entry name" value="RDRP"/>
</dbReference>
<dbReference type="PANTHER" id="PTHR23079">
    <property type="entry name" value="RNA-DEPENDENT RNA POLYMERASE"/>
    <property type="match status" value="1"/>
</dbReference>
<dbReference type="OrthoDB" id="6513042at2759"/>
<comment type="similarity">
    <text evidence="1">Belongs to the RdRP family.</text>
</comment>
<dbReference type="GO" id="GO:0003968">
    <property type="term" value="F:RNA-directed RNA polymerase activity"/>
    <property type="evidence" value="ECO:0007669"/>
    <property type="project" value="UniProtKB-KW"/>
</dbReference>
<feature type="domain" description="RDRP core" evidence="2">
    <location>
        <begin position="9"/>
        <end position="214"/>
    </location>
</feature>
<accession>A0A367J3C6</accession>